<dbReference type="Pfam" id="PF19407">
    <property type="entry name" value="DUF5979"/>
    <property type="match status" value="1"/>
</dbReference>
<organism evidence="3 4">
    <name type="scientific">Demequina litorisediminis</name>
    <dbReference type="NCBI Taxonomy" id="1849022"/>
    <lineage>
        <taxon>Bacteria</taxon>
        <taxon>Bacillati</taxon>
        <taxon>Actinomycetota</taxon>
        <taxon>Actinomycetes</taxon>
        <taxon>Micrococcales</taxon>
        <taxon>Demequinaceae</taxon>
        <taxon>Demequina</taxon>
    </lineage>
</organism>
<name>A0ABQ6IK40_9MICO</name>
<evidence type="ECO:0000313" key="4">
    <source>
        <dbReference type="Proteomes" id="UP001157125"/>
    </source>
</evidence>
<keyword evidence="1" id="KW-0812">Transmembrane</keyword>
<keyword evidence="1" id="KW-0472">Membrane</keyword>
<sequence>MRPESLLLDTTSVGNARLASWAPTTVDVAAQCTAPWGDDVGTLEETAAVDGATAALEGLPVGSTCGVDVHGDDLAQVSASRSTIVVSEPAAAEVAVVTSVKGADLRIRRAVTGDVTQAWEREAVTATCTAAGREIFATGFDQDKPMRFLLAVDEEVSAQLLPIGSECLVTDASGITVLATIGERGGDADFASFIPFADDEPREPTTQRGLAATGPAGWVVSLAVAGAIAVAGTLLASRRRNGRL</sequence>
<evidence type="ECO:0000259" key="2">
    <source>
        <dbReference type="Pfam" id="PF19407"/>
    </source>
</evidence>
<keyword evidence="4" id="KW-1185">Reference proteome</keyword>
<proteinExistence type="predicted"/>
<evidence type="ECO:0000256" key="1">
    <source>
        <dbReference type="SAM" id="Phobius"/>
    </source>
</evidence>
<feature type="domain" description="DUF5979" evidence="2">
    <location>
        <begin position="14"/>
        <end position="97"/>
    </location>
</feature>
<keyword evidence="1" id="KW-1133">Transmembrane helix</keyword>
<feature type="transmembrane region" description="Helical" evidence="1">
    <location>
        <begin position="216"/>
        <end position="236"/>
    </location>
</feature>
<dbReference type="InterPro" id="IPR046022">
    <property type="entry name" value="DUF5979"/>
</dbReference>
<reference evidence="4" key="1">
    <citation type="journal article" date="2019" name="Int. J. Syst. Evol. Microbiol.">
        <title>The Global Catalogue of Microorganisms (GCM) 10K type strain sequencing project: providing services to taxonomists for standard genome sequencing and annotation.</title>
        <authorList>
            <consortium name="The Broad Institute Genomics Platform"/>
            <consortium name="The Broad Institute Genome Sequencing Center for Infectious Disease"/>
            <person name="Wu L."/>
            <person name="Ma J."/>
        </authorList>
    </citation>
    <scope>NUCLEOTIDE SEQUENCE [LARGE SCALE GENOMIC DNA]</scope>
    <source>
        <strain evidence="4">NBRC 112299</strain>
    </source>
</reference>
<protein>
    <recommendedName>
        <fullName evidence="2">DUF5979 domain-containing protein</fullName>
    </recommendedName>
</protein>
<gene>
    <name evidence="3" type="ORF">GCM10025876_39800</name>
</gene>
<accession>A0ABQ6IK40</accession>
<dbReference type="Proteomes" id="UP001157125">
    <property type="component" value="Unassembled WGS sequence"/>
</dbReference>
<dbReference type="EMBL" id="BSUN01000002">
    <property type="protein sequence ID" value="GMA37776.1"/>
    <property type="molecule type" value="Genomic_DNA"/>
</dbReference>
<comment type="caution">
    <text evidence="3">The sequence shown here is derived from an EMBL/GenBank/DDBJ whole genome shotgun (WGS) entry which is preliminary data.</text>
</comment>
<evidence type="ECO:0000313" key="3">
    <source>
        <dbReference type="EMBL" id="GMA37776.1"/>
    </source>
</evidence>